<dbReference type="Gene3D" id="1.25.10.10">
    <property type="entry name" value="Leucine-rich Repeat Variant"/>
    <property type="match status" value="1"/>
</dbReference>
<evidence type="ECO:0000256" key="1">
    <source>
        <dbReference type="SAM" id="MobiDB-lite"/>
    </source>
</evidence>
<evidence type="ECO:0000313" key="2">
    <source>
        <dbReference type="EMBL" id="KIZ04711.1"/>
    </source>
</evidence>
<protein>
    <submittedName>
        <fullName evidence="2">Uncharacterized protein</fullName>
    </submittedName>
</protein>
<evidence type="ECO:0000313" key="3">
    <source>
        <dbReference type="Proteomes" id="UP000054498"/>
    </source>
</evidence>
<proteinExistence type="predicted"/>
<keyword evidence="3" id="KW-1185">Reference proteome</keyword>
<feature type="compositionally biased region" description="Low complexity" evidence="1">
    <location>
        <begin position="15"/>
        <end position="34"/>
    </location>
</feature>
<dbReference type="InterPro" id="IPR011989">
    <property type="entry name" value="ARM-like"/>
</dbReference>
<organism evidence="2 3">
    <name type="scientific">Monoraphidium neglectum</name>
    <dbReference type="NCBI Taxonomy" id="145388"/>
    <lineage>
        <taxon>Eukaryota</taxon>
        <taxon>Viridiplantae</taxon>
        <taxon>Chlorophyta</taxon>
        <taxon>core chlorophytes</taxon>
        <taxon>Chlorophyceae</taxon>
        <taxon>CS clade</taxon>
        <taxon>Sphaeropleales</taxon>
        <taxon>Selenastraceae</taxon>
        <taxon>Monoraphidium</taxon>
    </lineage>
</organism>
<gene>
    <name evidence="2" type="ORF">MNEG_3243</name>
</gene>
<name>A0A0D2NIG4_9CHLO</name>
<accession>A0A0D2NIG4</accession>
<dbReference type="AlphaFoldDB" id="A0A0D2NIG4"/>
<dbReference type="GeneID" id="25736121"/>
<dbReference type="EMBL" id="KK100618">
    <property type="protein sequence ID" value="KIZ04711.1"/>
    <property type="molecule type" value="Genomic_DNA"/>
</dbReference>
<dbReference type="RefSeq" id="XP_013903730.1">
    <property type="nucleotide sequence ID" value="XM_014048276.1"/>
</dbReference>
<dbReference type="KEGG" id="mng:MNEG_3243"/>
<dbReference type="Proteomes" id="UP000054498">
    <property type="component" value="Unassembled WGS sequence"/>
</dbReference>
<feature type="region of interest" description="Disordered" evidence="1">
    <location>
        <begin position="1"/>
        <end position="35"/>
    </location>
</feature>
<sequence>MGKREEVAPGAAMQGSKRAPSAAGSAGSGPMSRALPAQIQDQLTASAASLANASGALHHLSVLDGAKCALLEAGALRHLAAVLRNGGASSPAAWDGALGALWNASLVAGSEGALAAAGAPGFLCTGAQSMCLQLQRSCED</sequence>
<reference evidence="2 3" key="1">
    <citation type="journal article" date="2013" name="BMC Genomics">
        <title>Reconstruction of the lipid metabolism for the microalga Monoraphidium neglectum from its genome sequence reveals characteristics suitable for biofuel production.</title>
        <authorList>
            <person name="Bogen C."/>
            <person name="Al-Dilaimi A."/>
            <person name="Albersmeier A."/>
            <person name="Wichmann J."/>
            <person name="Grundmann M."/>
            <person name="Rupp O."/>
            <person name="Lauersen K.J."/>
            <person name="Blifernez-Klassen O."/>
            <person name="Kalinowski J."/>
            <person name="Goesmann A."/>
            <person name="Mussgnug J.H."/>
            <person name="Kruse O."/>
        </authorList>
    </citation>
    <scope>NUCLEOTIDE SEQUENCE [LARGE SCALE GENOMIC DNA]</scope>
    <source>
        <strain evidence="2 3">SAG 48.87</strain>
    </source>
</reference>